<evidence type="ECO:0000256" key="9">
    <source>
        <dbReference type="PROSITE-ProRule" id="PRU00266"/>
    </source>
</evidence>
<feature type="domain" description="DRBM" evidence="13">
    <location>
        <begin position="5"/>
        <end position="73"/>
    </location>
</feature>
<dbReference type="EMBL" id="JAGKHQ010000007">
    <property type="protein sequence ID" value="KAG7512080.1"/>
    <property type="molecule type" value="Genomic_DNA"/>
</dbReference>
<feature type="region of interest" description="Disordered" evidence="11">
    <location>
        <begin position="165"/>
        <end position="189"/>
    </location>
</feature>
<keyword evidence="2" id="KW-0723">Serine/threonine-protein kinase</keyword>
<dbReference type="InterPro" id="IPR000719">
    <property type="entry name" value="Prot_kinase_dom"/>
</dbReference>
<dbReference type="Pfam" id="PF00035">
    <property type="entry name" value="dsrm"/>
    <property type="match status" value="3"/>
</dbReference>
<keyword evidence="15" id="KW-1185">Reference proteome</keyword>
<organism evidence="14 15">
    <name type="scientific">Solea senegalensis</name>
    <name type="common">Senegalese sole</name>
    <dbReference type="NCBI Taxonomy" id="28829"/>
    <lineage>
        <taxon>Eukaryota</taxon>
        <taxon>Metazoa</taxon>
        <taxon>Chordata</taxon>
        <taxon>Craniata</taxon>
        <taxon>Vertebrata</taxon>
        <taxon>Euteleostomi</taxon>
        <taxon>Actinopterygii</taxon>
        <taxon>Neopterygii</taxon>
        <taxon>Teleostei</taxon>
        <taxon>Neoteleostei</taxon>
        <taxon>Acanthomorphata</taxon>
        <taxon>Carangaria</taxon>
        <taxon>Pleuronectiformes</taxon>
        <taxon>Pleuronectoidei</taxon>
        <taxon>Soleidae</taxon>
        <taxon>Solea</taxon>
    </lineage>
</organism>
<dbReference type="PANTHER" id="PTHR11042:SF166">
    <property type="entry name" value="EUKARYOTIC TRANSLATION INITIATION FACTOR 2-ALPHA KINASE 3"/>
    <property type="match status" value="1"/>
</dbReference>
<evidence type="ECO:0000256" key="3">
    <source>
        <dbReference type="ARBA" id="ARBA00022553"/>
    </source>
</evidence>
<name>A0AAV6S304_SOLSE</name>
<keyword evidence="9" id="KW-0694">RNA-binding</keyword>
<feature type="domain" description="DRBM" evidence="13">
    <location>
        <begin position="129"/>
        <end position="163"/>
    </location>
</feature>
<accession>A0AAV6S304</accession>
<dbReference type="GO" id="GO:0005634">
    <property type="term" value="C:nucleus"/>
    <property type="evidence" value="ECO:0007669"/>
    <property type="project" value="TreeGrafter"/>
</dbReference>
<keyword evidence="4" id="KW-0808">Transferase</keyword>
<comment type="caution">
    <text evidence="14">The sequence shown here is derived from an EMBL/GenBank/DDBJ whole genome shotgun (WGS) entry which is preliminary data.</text>
</comment>
<dbReference type="GO" id="GO:0003723">
    <property type="term" value="F:RNA binding"/>
    <property type="evidence" value="ECO:0007669"/>
    <property type="project" value="UniProtKB-UniRule"/>
</dbReference>
<evidence type="ECO:0000313" key="14">
    <source>
        <dbReference type="EMBL" id="KAG7512080.1"/>
    </source>
</evidence>
<evidence type="ECO:0000259" key="13">
    <source>
        <dbReference type="PROSITE" id="PS50137"/>
    </source>
</evidence>
<dbReference type="GO" id="GO:0005524">
    <property type="term" value="F:ATP binding"/>
    <property type="evidence" value="ECO:0007669"/>
    <property type="project" value="UniProtKB-UniRule"/>
</dbReference>
<dbReference type="InterPro" id="IPR017441">
    <property type="entry name" value="Protein_kinase_ATP_BS"/>
</dbReference>
<feature type="region of interest" description="Disordered" evidence="11">
    <location>
        <begin position="356"/>
        <end position="380"/>
    </location>
</feature>
<evidence type="ECO:0000256" key="1">
    <source>
        <dbReference type="ARBA" id="ARBA00012513"/>
    </source>
</evidence>
<dbReference type="GO" id="GO:0005737">
    <property type="term" value="C:cytoplasm"/>
    <property type="evidence" value="ECO:0007669"/>
    <property type="project" value="TreeGrafter"/>
</dbReference>
<dbReference type="PROSITE" id="PS50137">
    <property type="entry name" value="DS_RBD"/>
    <property type="match status" value="3"/>
</dbReference>
<dbReference type="Proteomes" id="UP000693946">
    <property type="component" value="Linkage Group LG15"/>
</dbReference>
<keyword evidence="3" id="KW-0597">Phosphoprotein</keyword>
<evidence type="ECO:0000256" key="6">
    <source>
        <dbReference type="ARBA" id="ARBA00022777"/>
    </source>
</evidence>
<dbReference type="AlphaFoldDB" id="A0AAV6S304"/>
<dbReference type="PROSITE" id="PS50011">
    <property type="entry name" value="PROTEIN_KINASE_DOM"/>
    <property type="match status" value="1"/>
</dbReference>
<reference evidence="14 15" key="1">
    <citation type="journal article" date="2021" name="Sci. Rep.">
        <title>Chromosome anchoring in Senegalese sole (Solea senegalensis) reveals sex-associated markers and genome rearrangements in flatfish.</title>
        <authorList>
            <person name="Guerrero-Cozar I."/>
            <person name="Gomez-Garrido J."/>
            <person name="Berbel C."/>
            <person name="Martinez-Blanch J.F."/>
            <person name="Alioto T."/>
            <person name="Claros M.G."/>
            <person name="Gagnaire P.A."/>
            <person name="Manchado M."/>
        </authorList>
    </citation>
    <scope>NUCLEOTIDE SEQUENCE [LARGE SCALE GENOMIC DNA]</scope>
    <source>
        <strain evidence="14">Sse05_10M</strain>
    </source>
</reference>
<feature type="binding site" evidence="10">
    <location>
        <position position="414"/>
    </location>
    <ligand>
        <name>ATP</name>
        <dbReference type="ChEBI" id="CHEBI:30616"/>
    </ligand>
</feature>
<dbReference type="SMART" id="SM00358">
    <property type="entry name" value="DSRM"/>
    <property type="match status" value="3"/>
</dbReference>
<dbReference type="Pfam" id="PF00069">
    <property type="entry name" value="Pkinase"/>
    <property type="match status" value="1"/>
</dbReference>
<dbReference type="EC" id="2.7.11.1" evidence="1"/>
<dbReference type="GO" id="GO:0004694">
    <property type="term" value="F:eukaryotic translation initiation factor 2alpha kinase activity"/>
    <property type="evidence" value="ECO:0007669"/>
    <property type="project" value="TreeGrafter"/>
</dbReference>
<dbReference type="PANTHER" id="PTHR11042">
    <property type="entry name" value="EUKARYOTIC TRANSLATION INITIATION FACTOR 2-ALPHA KINASE EIF2-ALPHA KINASE -RELATED"/>
    <property type="match status" value="1"/>
</dbReference>
<evidence type="ECO:0000256" key="8">
    <source>
        <dbReference type="ARBA" id="ARBA00037982"/>
    </source>
</evidence>
<dbReference type="FunFam" id="1.10.510.10:FF:000251">
    <property type="entry name" value="eukaryotic translation initiation factor 2-alpha kinase 3"/>
    <property type="match status" value="1"/>
</dbReference>
<feature type="compositionally biased region" description="Basic and acidic residues" evidence="11">
    <location>
        <begin position="356"/>
        <end position="371"/>
    </location>
</feature>
<evidence type="ECO:0000256" key="5">
    <source>
        <dbReference type="ARBA" id="ARBA00022741"/>
    </source>
</evidence>
<keyword evidence="6 14" id="KW-0418">Kinase</keyword>
<dbReference type="SMART" id="SM00220">
    <property type="entry name" value="S_TKc"/>
    <property type="match status" value="1"/>
</dbReference>
<dbReference type="InterPro" id="IPR050339">
    <property type="entry name" value="CC_SR_Kinase"/>
</dbReference>
<evidence type="ECO:0000256" key="10">
    <source>
        <dbReference type="PROSITE-ProRule" id="PRU10141"/>
    </source>
</evidence>
<keyword evidence="7 10" id="KW-0067">ATP-binding</keyword>
<dbReference type="InterPro" id="IPR014720">
    <property type="entry name" value="dsRBD_dom"/>
</dbReference>
<dbReference type="InterPro" id="IPR008271">
    <property type="entry name" value="Ser/Thr_kinase_AS"/>
</dbReference>
<feature type="domain" description="Protein kinase" evidence="12">
    <location>
        <begin position="385"/>
        <end position="665"/>
    </location>
</feature>
<comment type="similarity">
    <text evidence="8">Belongs to the protein kinase superfamily. Ser/Thr protein kinase family. GCN2 subfamily.</text>
</comment>
<protein>
    <recommendedName>
        <fullName evidence="1">non-specific serine/threonine protein kinase</fullName>
        <ecNumber evidence="1">2.7.11.1</ecNumber>
    </recommendedName>
</protein>
<evidence type="ECO:0000259" key="12">
    <source>
        <dbReference type="PROSITE" id="PS50011"/>
    </source>
</evidence>
<keyword evidence="5 10" id="KW-0547">Nucleotide-binding</keyword>
<dbReference type="PROSITE" id="PS00107">
    <property type="entry name" value="PROTEIN_KINASE_ATP"/>
    <property type="match status" value="1"/>
</dbReference>
<evidence type="ECO:0000256" key="7">
    <source>
        <dbReference type="ARBA" id="ARBA00022840"/>
    </source>
</evidence>
<evidence type="ECO:0000256" key="11">
    <source>
        <dbReference type="SAM" id="MobiDB-lite"/>
    </source>
</evidence>
<sequence length="678" mass="77110">MATENWVSELNRYVQRTRLELRYEDVGSVGPDHIKTFTVRAVLNGKEYPEGVGHNKKEAKQNAAKNAMTALSEKSSDCTENAEAVRPAPVHQTSIHNYVCWLNEYGNKNKVLIKATESTSLDPRGAQCCSFVVGDKEYPAGYGKTKKEAKEEAAKLVYQEILDSTSTHSGNEPYGGTPRQQKEESEQNVSEICDKMNSLSVKPEGENFIGLINQYCQKTKWAYDYILVKRCGEAHSPLFSYKLVINNKEYSVGKGKNVKEAKQNAAQQAWAVLKQQPDYDSKVHFLSSVSDDGEPTRLPTLPNTPEFDNAHMECKPKATIGDSAVFTTSMTPSKNQDQSPDVRPRIRLAAKFERAGSHSMEDMPNFKRGEGTPHSQSSSRFKSDFDCIEQIGKGAFGRVYKAREKLLDKYYAVKIVRYKEKTLREVAALSDLHHPNIVRYYKCWMEDSGYQMESVADSSSASHLTGGSSGEHLCIQMELCNTKTLRVWIDKKNSETGQMSLCDPKRREKRLTIVQQLASGVEYIHSKKLIHRDLKPANILFGQDEEVKIGDFGLVTAENDDDAENLMERTEYKGTPSYMAPEQKSRSTYDRKVDIFALGLIYFELLWNFSGKDKQIWDDARNQRLPQDFSHEYPQESQMIKSMLCFKPQERPEASQLRKNLEEYSHRLKNICDERQTV</sequence>
<feature type="domain" description="DRBM" evidence="13">
    <location>
        <begin position="207"/>
        <end position="275"/>
    </location>
</feature>
<evidence type="ECO:0000313" key="15">
    <source>
        <dbReference type="Proteomes" id="UP000693946"/>
    </source>
</evidence>
<proteinExistence type="inferred from homology"/>
<evidence type="ECO:0000256" key="2">
    <source>
        <dbReference type="ARBA" id="ARBA00022527"/>
    </source>
</evidence>
<gene>
    <name evidence="14" type="ORF">JOB18_019312</name>
</gene>
<dbReference type="PROSITE" id="PS00108">
    <property type="entry name" value="PROTEIN_KINASE_ST"/>
    <property type="match status" value="1"/>
</dbReference>
<evidence type="ECO:0000256" key="4">
    <source>
        <dbReference type="ARBA" id="ARBA00022679"/>
    </source>
</evidence>